<evidence type="ECO:0000313" key="3">
    <source>
        <dbReference type="EMBL" id="GBN16460.1"/>
    </source>
</evidence>
<dbReference type="Gene3D" id="3.90.215.10">
    <property type="entry name" value="Gamma Fibrinogen, chain A, domain 1"/>
    <property type="match status" value="1"/>
</dbReference>
<dbReference type="EMBL" id="BGPR01006151">
    <property type="protein sequence ID" value="GBN16460.1"/>
    <property type="molecule type" value="Genomic_DNA"/>
</dbReference>
<keyword evidence="4" id="KW-1185">Reference proteome</keyword>
<dbReference type="SMART" id="SM00186">
    <property type="entry name" value="FBG"/>
    <property type="match status" value="1"/>
</dbReference>
<proteinExistence type="predicted"/>
<dbReference type="OrthoDB" id="6145874at2759"/>
<accession>A0A4Y2LQW9</accession>
<dbReference type="GO" id="GO:0005615">
    <property type="term" value="C:extracellular space"/>
    <property type="evidence" value="ECO:0007669"/>
    <property type="project" value="TreeGrafter"/>
</dbReference>
<evidence type="ECO:0000313" key="4">
    <source>
        <dbReference type="Proteomes" id="UP000499080"/>
    </source>
</evidence>
<comment type="caution">
    <text evidence="3">The sequence shown here is derived from an EMBL/GenBank/DDBJ whole genome shotgun (WGS) entry which is preliminary data.</text>
</comment>
<organism evidence="3 4">
    <name type="scientific">Araneus ventricosus</name>
    <name type="common">Orbweaver spider</name>
    <name type="synonym">Epeira ventricosa</name>
    <dbReference type="NCBI Taxonomy" id="182803"/>
    <lineage>
        <taxon>Eukaryota</taxon>
        <taxon>Metazoa</taxon>
        <taxon>Ecdysozoa</taxon>
        <taxon>Arthropoda</taxon>
        <taxon>Chelicerata</taxon>
        <taxon>Arachnida</taxon>
        <taxon>Araneae</taxon>
        <taxon>Araneomorphae</taxon>
        <taxon>Entelegynae</taxon>
        <taxon>Araneoidea</taxon>
        <taxon>Araneidae</taxon>
        <taxon>Araneus</taxon>
    </lineage>
</organism>
<evidence type="ECO:0000256" key="1">
    <source>
        <dbReference type="SAM" id="MobiDB-lite"/>
    </source>
</evidence>
<dbReference type="InterPro" id="IPR050373">
    <property type="entry name" value="Fibrinogen_C-term_domain"/>
</dbReference>
<gene>
    <name evidence="3" type="primary">TL5A_117</name>
    <name evidence="3" type="ORF">AVEN_227990_1</name>
</gene>
<reference evidence="3 4" key="1">
    <citation type="journal article" date="2019" name="Sci. Rep.">
        <title>Orb-weaving spider Araneus ventricosus genome elucidates the spidroin gene catalogue.</title>
        <authorList>
            <person name="Kono N."/>
            <person name="Nakamura H."/>
            <person name="Ohtoshi R."/>
            <person name="Moran D.A.P."/>
            <person name="Shinohara A."/>
            <person name="Yoshida Y."/>
            <person name="Fujiwara M."/>
            <person name="Mori M."/>
            <person name="Tomita M."/>
            <person name="Arakawa K."/>
        </authorList>
    </citation>
    <scope>NUCLEOTIDE SEQUENCE [LARGE SCALE GENOMIC DNA]</scope>
</reference>
<dbReference type="PANTHER" id="PTHR19143">
    <property type="entry name" value="FIBRINOGEN/TENASCIN/ANGIOPOEITIN"/>
    <property type="match status" value="1"/>
</dbReference>
<dbReference type="AlphaFoldDB" id="A0A4Y2LQW9"/>
<dbReference type="PROSITE" id="PS51406">
    <property type="entry name" value="FIBRINOGEN_C_2"/>
    <property type="match status" value="1"/>
</dbReference>
<dbReference type="NCBIfam" id="NF040941">
    <property type="entry name" value="GGGWT_bact"/>
    <property type="match status" value="1"/>
</dbReference>
<sequence length="376" mass="42451">MTRTTPELAPPSPNFRATPTGGRLATTYDLACNRPHTRRIFSGIGFRTCDPPVPRFWLYISSFVIALVVLQTTGNESPKCNQSDKSLSYLDAASDLIIKAKSFYPVCPVESVNRTSSPMDCAEVLRNGYNESGVYTIWPKSRVTNDKSIDVFCDMDTDGGGWTVLQRRGNFRRPNDYFFQDWASYKTGFGDIEKDFWIGNDNIFALTNQRLYSIRFDMKAVDGEKRHALYDTFWIDDENNKYTLHIKDYSGDAEKQHSCINSTISSCLQHGRYYIGNQKIWITPPVLSIREHWMTAAAIASSTEAKILVANHLATARHLPNEDVLSLDDVCNAPGKQFPAFLSGSNSSFYSRCPPGIKIHWQVGSSINDKPLEYLE</sequence>
<feature type="domain" description="Fibrinogen C-terminal" evidence="2">
    <location>
        <begin position="112"/>
        <end position="253"/>
    </location>
</feature>
<dbReference type="Proteomes" id="UP000499080">
    <property type="component" value="Unassembled WGS sequence"/>
</dbReference>
<dbReference type="InterPro" id="IPR002181">
    <property type="entry name" value="Fibrinogen_a/b/g_C_dom"/>
</dbReference>
<feature type="region of interest" description="Disordered" evidence="1">
    <location>
        <begin position="1"/>
        <end position="20"/>
    </location>
</feature>
<dbReference type="InterPro" id="IPR036056">
    <property type="entry name" value="Fibrinogen-like_C"/>
</dbReference>
<protein>
    <submittedName>
        <fullName evidence="3">Techylectin-5A</fullName>
    </submittedName>
</protein>
<name>A0A4Y2LQW9_ARAVE</name>
<dbReference type="InterPro" id="IPR014716">
    <property type="entry name" value="Fibrinogen_a/b/g_C_1"/>
</dbReference>
<evidence type="ECO:0000259" key="2">
    <source>
        <dbReference type="PROSITE" id="PS51406"/>
    </source>
</evidence>
<dbReference type="Pfam" id="PF00147">
    <property type="entry name" value="Fibrinogen_C"/>
    <property type="match status" value="1"/>
</dbReference>
<dbReference type="SUPFAM" id="SSF56496">
    <property type="entry name" value="Fibrinogen C-terminal domain-like"/>
    <property type="match status" value="1"/>
</dbReference>